<dbReference type="CDD" id="cd00093">
    <property type="entry name" value="HTH_XRE"/>
    <property type="match status" value="2"/>
</dbReference>
<dbReference type="EMBL" id="BMAW01092691">
    <property type="protein sequence ID" value="GFS56354.1"/>
    <property type="molecule type" value="Genomic_DNA"/>
</dbReference>
<evidence type="ECO:0000313" key="3">
    <source>
        <dbReference type="EMBL" id="GFS56354.1"/>
    </source>
</evidence>
<dbReference type="AlphaFoldDB" id="A0A8X6JBU8"/>
<dbReference type="SMART" id="SM00530">
    <property type="entry name" value="HTH_XRE"/>
    <property type="match status" value="2"/>
</dbReference>
<protein>
    <submittedName>
        <fullName evidence="3">Putative transcriptional regulator</fullName>
    </submittedName>
</protein>
<comment type="caution">
    <text evidence="3">The sequence shown here is derived from an EMBL/GenBank/DDBJ whole genome shotgun (WGS) entry which is preliminary data.</text>
</comment>
<name>A0A8X6JBU8_NEPPI</name>
<feature type="domain" description="HTH cro/C1-type" evidence="2">
    <location>
        <begin position="21"/>
        <end position="75"/>
    </location>
</feature>
<proteinExistence type="predicted"/>
<dbReference type="PROSITE" id="PS50943">
    <property type="entry name" value="HTH_CROC1"/>
    <property type="match status" value="2"/>
</dbReference>
<dbReference type="InterPro" id="IPR001387">
    <property type="entry name" value="Cro/C1-type_HTH"/>
</dbReference>
<dbReference type="Pfam" id="PF01381">
    <property type="entry name" value="HTH_3"/>
    <property type="match status" value="2"/>
</dbReference>
<dbReference type="InterPro" id="IPR010982">
    <property type="entry name" value="Lambda_DNA-bd_dom_sf"/>
</dbReference>
<dbReference type="OrthoDB" id="10432216at2759"/>
<evidence type="ECO:0000259" key="2">
    <source>
        <dbReference type="PROSITE" id="PS50943"/>
    </source>
</evidence>
<evidence type="ECO:0000313" key="4">
    <source>
        <dbReference type="Proteomes" id="UP000887013"/>
    </source>
</evidence>
<accession>A0A8X6JBU8</accession>
<dbReference type="GO" id="GO:0005829">
    <property type="term" value="C:cytosol"/>
    <property type="evidence" value="ECO:0007669"/>
    <property type="project" value="TreeGrafter"/>
</dbReference>
<gene>
    <name evidence="3" type="primary">wHa_02750</name>
    <name evidence="3" type="ORF">NPIL_568011</name>
</gene>
<keyword evidence="4" id="KW-1185">Reference proteome</keyword>
<dbReference type="Proteomes" id="UP000887013">
    <property type="component" value="Unassembled WGS sequence"/>
</dbReference>
<dbReference type="Gene3D" id="1.10.260.40">
    <property type="entry name" value="lambda repressor-like DNA-binding domains"/>
    <property type="match status" value="2"/>
</dbReference>
<dbReference type="GO" id="GO:0003700">
    <property type="term" value="F:DNA-binding transcription factor activity"/>
    <property type="evidence" value="ECO:0007669"/>
    <property type="project" value="TreeGrafter"/>
</dbReference>
<dbReference type="SUPFAM" id="SSF47413">
    <property type="entry name" value="lambda repressor-like DNA-binding domains"/>
    <property type="match status" value="2"/>
</dbReference>
<evidence type="ECO:0000256" key="1">
    <source>
        <dbReference type="ARBA" id="ARBA00023125"/>
    </source>
</evidence>
<dbReference type="InterPro" id="IPR050807">
    <property type="entry name" value="TransReg_Diox_bact_type"/>
</dbReference>
<dbReference type="PANTHER" id="PTHR46797">
    <property type="entry name" value="HTH-TYPE TRANSCRIPTIONAL REGULATOR"/>
    <property type="match status" value="1"/>
</dbReference>
<dbReference type="GO" id="GO:0003677">
    <property type="term" value="F:DNA binding"/>
    <property type="evidence" value="ECO:0007669"/>
    <property type="project" value="UniProtKB-KW"/>
</dbReference>
<keyword evidence="1" id="KW-0238">DNA-binding</keyword>
<dbReference type="PANTHER" id="PTHR46797:SF1">
    <property type="entry name" value="METHYLPHOSPHONATE SYNTHASE"/>
    <property type="match status" value="1"/>
</dbReference>
<organism evidence="3 4">
    <name type="scientific">Nephila pilipes</name>
    <name type="common">Giant wood spider</name>
    <name type="synonym">Nephila maculata</name>
    <dbReference type="NCBI Taxonomy" id="299642"/>
    <lineage>
        <taxon>Eukaryota</taxon>
        <taxon>Metazoa</taxon>
        <taxon>Ecdysozoa</taxon>
        <taxon>Arthropoda</taxon>
        <taxon>Chelicerata</taxon>
        <taxon>Arachnida</taxon>
        <taxon>Araneae</taxon>
        <taxon>Araneomorphae</taxon>
        <taxon>Entelegynae</taxon>
        <taxon>Araneoidea</taxon>
        <taxon>Nephilidae</taxon>
        <taxon>Nephila</taxon>
    </lineage>
</organism>
<reference evidence="3" key="1">
    <citation type="submission" date="2020-08" db="EMBL/GenBank/DDBJ databases">
        <title>Multicomponent nature underlies the extraordinary mechanical properties of spider dragline silk.</title>
        <authorList>
            <person name="Kono N."/>
            <person name="Nakamura H."/>
            <person name="Mori M."/>
            <person name="Yoshida Y."/>
            <person name="Ohtoshi R."/>
            <person name="Malay A.D."/>
            <person name="Moran D.A.P."/>
            <person name="Tomita M."/>
            <person name="Numata K."/>
            <person name="Arakawa K."/>
        </authorList>
    </citation>
    <scope>NUCLEOTIDE SEQUENCE</scope>
</reference>
<feature type="domain" description="HTH cro/C1-type" evidence="2">
    <location>
        <begin position="146"/>
        <end position="192"/>
    </location>
</feature>
<sequence length="247" mass="28362">MTTTRERIAIDSLSYQVVQKIKELRLLRGYSQAKLAKETGISTSQIRRYEQRIDAVSPENAEKMLKVLSASFKDIFPTTGYVSYKEEKMLSILQNLKKIKDQEFRSAFCVLVKLLSGEIQIGKSIIGTKSIKHKIGQMAKDWRFVRGCTQLELANKIGLSQQQIHRYEQGVDCMSFKKLSEAEKALVNARVLLCGPTEENYYEDEDSEGEMKILNIMKECQKIEDQRLQDLLCSFLSEIVTISEEKQ</sequence>